<evidence type="ECO:0000256" key="8">
    <source>
        <dbReference type="SAM" id="Phobius"/>
    </source>
</evidence>
<keyword evidence="5 7" id="KW-0040">ANK repeat</keyword>
<evidence type="ECO:0000259" key="9">
    <source>
        <dbReference type="Pfam" id="PF13962"/>
    </source>
</evidence>
<sequence>MNMKLFAMTDSGGGNLFHFAAHTNRIQVFKLLEQGAEYLANNQDSKGDLPIHIASKMGHVHLIEKLLPVSGLLNGQGQTILHVAAKYGRSSAVKYMLKHPNLGKLINKRDHDGNTPSHLAAMHSQPATLILLVLDERRDQFCLNHELLTSLDIALDGIKRDCTLRKKPNRDHVKDVNNTHLLVATLVATVTFAAGFAVPGGFNGSDMASEDDRGMATMLDNRKFQAFTICNTIAMLCSMTAVVNLMWAQQKDVNVAIAANQQTKLLLKVAFPAMFAAFLTGVTLTVGKHPWLANTIFYLGIIFLLIFSGAKLLEYPPFFKSHRRPIRFLKHWLVLAHIVLWGSATKGPCMIEEDLPKSPKVPQELLQHS</sequence>
<dbReference type="AlphaFoldDB" id="A0A059A0P2"/>
<keyword evidence="6 8" id="KW-0472">Membrane</keyword>
<dbReference type="Gene3D" id="1.25.40.20">
    <property type="entry name" value="Ankyrin repeat-containing domain"/>
    <property type="match status" value="1"/>
</dbReference>
<dbReference type="SMART" id="SM00248">
    <property type="entry name" value="ANK"/>
    <property type="match status" value="3"/>
</dbReference>
<dbReference type="InParanoid" id="A0A059A0P2"/>
<organism evidence="10">
    <name type="scientific">Eucalyptus grandis</name>
    <name type="common">Flooded gum</name>
    <dbReference type="NCBI Taxonomy" id="71139"/>
    <lineage>
        <taxon>Eukaryota</taxon>
        <taxon>Viridiplantae</taxon>
        <taxon>Streptophyta</taxon>
        <taxon>Embryophyta</taxon>
        <taxon>Tracheophyta</taxon>
        <taxon>Spermatophyta</taxon>
        <taxon>Magnoliopsida</taxon>
        <taxon>eudicotyledons</taxon>
        <taxon>Gunneridae</taxon>
        <taxon>Pentapetalae</taxon>
        <taxon>rosids</taxon>
        <taxon>malvids</taxon>
        <taxon>Myrtales</taxon>
        <taxon>Myrtaceae</taxon>
        <taxon>Myrtoideae</taxon>
        <taxon>Eucalypteae</taxon>
        <taxon>Eucalyptus</taxon>
    </lineage>
</organism>
<name>A0A059A0P2_EUCGR</name>
<evidence type="ECO:0000256" key="1">
    <source>
        <dbReference type="ARBA" id="ARBA00004141"/>
    </source>
</evidence>
<dbReference type="PANTHER" id="PTHR24186">
    <property type="entry name" value="PROTEIN PHOSPHATASE 1 REGULATORY SUBUNIT"/>
    <property type="match status" value="1"/>
</dbReference>
<evidence type="ECO:0000256" key="3">
    <source>
        <dbReference type="ARBA" id="ARBA00022737"/>
    </source>
</evidence>
<comment type="subcellular location">
    <subcellularLocation>
        <location evidence="1">Membrane</location>
        <topology evidence="1">Multi-pass membrane protein</topology>
    </subcellularLocation>
</comment>
<feature type="transmembrane region" description="Helical" evidence="8">
    <location>
        <begin position="181"/>
        <end position="204"/>
    </location>
</feature>
<reference evidence="10" key="1">
    <citation type="submission" date="2013-07" db="EMBL/GenBank/DDBJ databases">
        <title>The genome of Eucalyptus grandis.</title>
        <authorList>
            <person name="Schmutz J."/>
            <person name="Hayes R."/>
            <person name="Myburg A."/>
            <person name="Tuskan G."/>
            <person name="Grattapaglia D."/>
            <person name="Rokhsar D.S."/>
        </authorList>
    </citation>
    <scope>NUCLEOTIDE SEQUENCE</scope>
    <source>
        <tissue evidence="10">Leaf extractions</tissue>
    </source>
</reference>
<keyword evidence="4 8" id="KW-1133">Transmembrane helix</keyword>
<evidence type="ECO:0000256" key="7">
    <source>
        <dbReference type="PROSITE-ProRule" id="PRU00023"/>
    </source>
</evidence>
<evidence type="ECO:0000256" key="4">
    <source>
        <dbReference type="ARBA" id="ARBA00022989"/>
    </source>
</evidence>
<accession>A0A059A0P2</accession>
<dbReference type="GO" id="GO:0016020">
    <property type="term" value="C:membrane"/>
    <property type="evidence" value="ECO:0000318"/>
    <property type="project" value="GO_Central"/>
</dbReference>
<keyword evidence="2 8" id="KW-0812">Transmembrane</keyword>
<evidence type="ECO:0000256" key="5">
    <source>
        <dbReference type="ARBA" id="ARBA00023043"/>
    </source>
</evidence>
<dbReference type="InterPro" id="IPR036770">
    <property type="entry name" value="Ankyrin_rpt-contain_sf"/>
</dbReference>
<feature type="repeat" description="ANK" evidence="7">
    <location>
        <begin position="76"/>
        <end position="99"/>
    </location>
</feature>
<dbReference type="Pfam" id="PF13962">
    <property type="entry name" value="PGG"/>
    <property type="match status" value="1"/>
</dbReference>
<evidence type="ECO:0000256" key="2">
    <source>
        <dbReference type="ARBA" id="ARBA00022692"/>
    </source>
</evidence>
<dbReference type="Gramene" id="KCW46880">
    <property type="protein sequence ID" value="KCW46880"/>
    <property type="gene ID" value="EUGRSUZ_K00700"/>
</dbReference>
<dbReference type="SUPFAM" id="SSF48403">
    <property type="entry name" value="Ankyrin repeat"/>
    <property type="match status" value="1"/>
</dbReference>
<feature type="transmembrane region" description="Helical" evidence="8">
    <location>
        <begin position="291"/>
        <end position="313"/>
    </location>
</feature>
<keyword evidence="3" id="KW-0677">Repeat</keyword>
<protein>
    <recommendedName>
        <fullName evidence="9">PGG domain-containing protein</fullName>
    </recommendedName>
</protein>
<evidence type="ECO:0000256" key="6">
    <source>
        <dbReference type="ARBA" id="ARBA00023136"/>
    </source>
</evidence>
<dbReference type="EMBL" id="KK198763">
    <property type="protein sequence ID" value="KCW46880.1"/>
    <property type="molecule type" value="Genomic_DNA"/>
</dbReference>
<dbReference type="STRING" id="71139.A0A059A0P2"/>
<dbReference type="Pfam" id="PF12796">
    <property type="entry name" value="Ank_2"/>
    <property type="match status" value="1"/>
</dbReference>
<dbReference type="OMA" id="HIMNDEG"/>
<dbReference type="PANTHER" id="PTHR24186:SF50">
    <property type="entry name" value="ANKYRIN REPEAT-CONTAINING PROTEIN ITN1-LIKE ISOFORM X1"/>
    <property type="match status" value="1"/>
</dbReference>
<dbReference type="InterPro" id="IPR002110">
    <property type="entry name" value="Ankyrin_rpt"/>
</dbReference>
<proteinExistence type="predicted"/>
<gene>
    <name evidence="10" type="ORF">EUGRSUZ_K00700</name>
</gene>
<feature type="domain" description="PGG" evidence="9">
    <location>
        <begin position="172"/>
        <end position="284"/>
    </location>
</feature>
<feature type="transmembrane region" description="Helical" evidence="8">
    <location>
        <begin position="265"/>
        <end position="285"/>
    </location>
</feature>
<dbReference type="PROSITE" id="PS50088">
    <property type="entry name" value="ANK_REPEAT"/>
    <property type="match status" value="1"/>
</dbReference>
<dbReference type="InterPro" id="IPR026961">
    <property type="entry name" value="PGG_dom"/>
</dbReference>
<feature type="transmembrane region" description="Helical" evidence="8">
    <location>
        <begin position="224"/>
        <end position="245"/>
    </location>
</feature>
<dbReference type="PROSITE" id="PS50297">
    <property type="entry name" value="ANK_REP_REGION"/>
    <property type="match status" value="1"/>
</dbReference>
<evidence type="ECO:0000313" key="10">
    <source>
        <dbReference type="EMBL" id="KCW46880.1"/>
    </source>
</evidence>